<feature type="compositionally biased region" description="Basic residues" evidence="1">
    <location>
        <begin position="79"/>
        <end position="95"/>
    </location>
</feature>
<evidence type="ECO:0000256" key="1">
    <source>
        <dbReference type="SAM" id="MobiDB-lite"/>
    </source>
</evidence>
<feature type="region of interest" description="Disordered" evidence="1">
    <location>
        <begin position="79"/>
        <end position="107"/>
    </location>
</feature>
<keyword evidence="3" id="KW-1185">Reference proteome</keyword>
<accession>A0A0D0C4Q1</accession>
<feature type="non-terminal residue" evidence="2">
    <location>
        <position position="107"/>
    </location>
</feature>
<dbReference type="AlphaFoldDB" id="A0A0D0C4Q1"/>
<reference evidence="3" key="2">
    <citation type="submission" date="2015-01" db="EMBL/GenBank/DDBJ databases">
        <title>Evolutionary Origins and Diversification of the Mycorrhizal Mutualists.</title>
        <authorList>
            <consortium name="DOE Joint Genome Institute"/>
            <consortium name="Mycorrhizal Genomics Consortium"/>
            <person name="Kohler A."/>
            <person name="Kuo A."/>
            <person name="Nagy L.G."/>
            <person name="Floudas D."/>
            <person name="Copeland A."/>
            <person name="Barry K.W."/>
            <person name="Cichocki N."/>
            <person name="Veneault-Fourrey C."/>
            <person name="LaButti K."/>
            <person name="Lindquist E.A."/>
            <person name="Lipzen A."/>
            <person name="Lundell T."/>
            <person name="Morin E."/>
            <person name="Murat C."/>
            <person name="Riley R."/>
            <person name="Ohm R."/>
            <person name="Sun H."/>
            <person name="Tunlid A."/>
            <person name="Henrissat B."/>
            <person name="Grigoriev I.V."/>
            <person name="Hibbett D.S."/>
            <person name="Martin F."/>
        </authorList>
    </citation>
    <scope>NUCLEOTIDE SEQUENCE [LARGE SCALE GENOMIC DNA]</scope>
    <source>
        <strain evidence="3">Ve08.2h10</strain>
    </source>
</reference>
<organism evidence="2 3">
    <name type="scientific">Paxillus rubicundulus Ve08.2h10</name>
    <dbReference type="NCBI Taxonomy" id="930991"/>
    <lineage>
        <taxon>Eukaryota</taxon>
        <taxon>Fungi</taxon>
        <taxon>Dikarya</taxon>
        <taxon>Basidiomycota</taxon>
        <taxon>Agaricomycotina</taxon>
        <taxon>Agaricomycetes</taxon>
        <taxon>Agaricomycetidae</taxon>
        <taxon>Boletales</taxon>
        <taxon>Paxilineae</taxon>
        <taxon>Paxillaceae</taxon>
        <taxon>Paxillus</taxon>
    </lineage>
</organism>
<evidence type="ECO:0000313" key="3">
    <source>
        <dbReference type="Proteomes" id="UP000054538"/>
    </source>
</evidence>
<dbReference type="OrthoDB" id="10261556at2759"/>
<evidence type="ECO:0000313" key="2">
    <source>
        <dbReference type="EMBL" id="KIK78112.1"/>
    </source>
</evidence>
<proteinExistence type="predicted"/>
<gene>
    <name evidence="2" type="ORF">PAXRUDRAFT_80435</name>
</gene>
<dbReference type="Proteomes" id="UP000054538">
    <property type="component" value="Unassembled WGS sequence"/>
</dbReference>
<sequence>KMIEKLQCGEIWGICCTDTAGIVLVLMAEQGLDICGIELVIQWGYVKSLFTLMQWLGHGAQGTDVEATGAYFVDRSYKKKKGKGNTKAGSNRKAKSQGGVATKKARG</sequence>
<dbReference type="EMBL" id="KN826704">
    <property type="protein sequence ID" value="KIK78112.1"/>
    <property type="molecule type" value="Genomic_DNA"/>
</dbReference>
<feature type="non-terminal residue" evidence="2">
    <location>
        <position position="1"/>
    </location>
</feature>
<protein>
    <submittedName>
        <fullName evidence="2">Uncharacterized protein</fullName>
    </submittedName>
</protein>
<name>A0A0D0C4Q1_9AGAM</name>
<dbReference type="InParanoid" id="A0A0D0C4Q1"/>
<dbReference type="HOGENOM" id="CLU_2216188_0_0_1"/>
<reference evidence="2 3" key="1">
    <citation type="submission" date="2014-04" db="EMBL/GenBank/DDBJ databases">
        <authorList>
            <consortium name="DOE Joint Genome Institute"/>
            <person name="Kuo A."/>
            <person name="Kohler A."/>
            <person name="Jargeat P."/>
            <person name="Nagy L.G."/>
            <person name="Floudas D."/>
            <person name="Copeland A."/>
            <person name="Barry K.W."/>
            <person name="Cichocki N."/>
            <person name="Veneault-Fourrey C."/>
            <person name="LaButti K."/>
            <person name="Lindquist E.A."/>
            <person name="Lipzen A."/>
            <person name="Lundell T."/>
            <person name="Morin E."/>
            <person name="Murat C."/>
            <person name="Sun H."/>
            <person name="Tunlid A."/>
            <person name="Henrissat B."/>
            <person name="Grigoriev I.V."/>
            <person name="Hibbett D.S."/>
            <person name="Martin F."/>
            <person name="Nordberg H.P."/>
            <person name="Cantor M.N."/>
            <person name="Hua S.X."/>
        </authorList>
    </citation>
    <scope>NUCLEOTIDE SEQUENCE [LARGE SCALE GENOMIC DNA]</scope>
    <source>
        <strain evidence="2 3">Ve08.2h10</strain>
    </source>
</reference>